<dbReference type="EMBL" id="JAPKNE010000003">
    <property type="protein sequence ID" value="MCX5574420.1"/>
    <property type="molecule type" value="Genomic_DNA"/>
</dbReference>
<dbReference type="InterPro" id="IPR025285">
    <property type="entry name" value="DUF4145"/>
</dbReference>
<sequence length="449" mass="50945">MSSLRDMEELISDIVDVELKEYMREALTCYMTGAHRACVVLSFIAIFEDLLKKLDGMASTNKAARAIFTEINKKREEQKVYENDLLNRLKAERIITEIDADFLTVLKTLRNKAAHPSGHKPTAEEARYVFSETISRFLSKPVLSTTQVADQILSKLTNIYLFPTTNIQDHATVVNEGVKNLHHDGYSYLLKKLLESLDNPNEQIQVNAKRYLLGLSSNPLNTDVLEQIKKQVLEACSSDETKTQLLMECISTNGNLIKCLDDIVYLRINKMFESIISTTKTADQHTYLRHPVQIVRSILSLEKAVVDKFFKDNVYDVLNKYKFSPLLMKIVKNKEWARAELINNIFEKAGSSTFDEANSFARSASVYDKDIAVIMNETECFELIMHVCDAGVWGAYGAEGMMKGKFNNIPEIKSKALKALQNEPAECEGIIEKIRPGFSNSSDFEKDLF</sequence>
<dbReference type="SUPFAM" id="SSF48371">
    <property type="entry name" value="ARM repeat"/>
    <property type="match status" value="1"/>
</dbReference>
<proteinExistence type="predicted"/>
<keyword evidence="3" id="KW-1185">Reference proteome</keyword>
<dbReference type="Proteomes" id="UP001146015">
    <property type="component" value="Unassembled WGS sequence"/>
</dbReference>
<evidence type="ECO:0000313" key="3">
    <source>
        <dbReference type="Proteomes" id="UP001146015"/>
    </source>
</evidence>
<comment type="caution">
    <text evidence="2">The sequence shown here is derived from an EMBL/GenBank/DDBJ whole genome shotgun (WGS) entry which is preliminary data.</text>
</comment>
<gene>
    <name evidence="2" type="ORF">OSH03_10645</name>
</gene>
<reference evidence="2" key="1">
    <citation type="submission" date="2022-11" db="EMBL/GenBank/DDBJ databases">
        <title>Biodiversity and phylogenetic relationships of bacteria.</title>
        <authorList>
            <person name="Machado R.A.R."/>
            <person name="Bhat A."/>
            <person name="Loulou A."/>
            <person name="Kallel S."/>
        </authorList>
    </citation>
    <scope>NUCLEOTIDE SEQUENCE</scope>
    <source>
        <strain evidence="2">E-TC7</strain>
    </source>
</reference>
<feature type="domain" description="DUF4145" evidence="1">
    <location>
        <begin position="85"/>
        <end position="129"/>
    </location>
</feature>
<evidence type="ECO:0000313" key="2">
    <source>
        <dbReference type="EMBL" id="MCX5574420.1"/>
    </source>
</evidence>
<dbReference type="Pfam" id="PF13643">
    <property type="entry name" value="DUF4145"/>
    <property type="match status" value="1"/>
</dbReference>
<protein>
    <recommendedName>
        <fullName evidence="1">DUF4145 domain-containing protein</fullName>
    </recommendedName>
</protein>
<dbReference type="InterPro" id="IPR016024">
    <property type="entry name" value="ARM-type_fold"/>
</dbReference>
<name>A0ABT3VZ19_9ENTR</name>
<evidence type="ECO:0000259" key="1">
    <source>
        <dbReference type="Pfam" id="PF13643"/>
    </source>
</evidence>
<organism evidence="2 3">
    <name type="scientific">Enterobacter nematophilus</name>
    <dbReference type="NCBI Taxonomy" id="2994648"/>
    <lineage>
        <taxon>Bacteria</taxon>
        <taxon>Pseudomonadati</taxon>
        <taxon>Pseudomonadota</taxon>
        <taxon>Gammaproteobacteria</taxon>
        <taxon>Enterobacterales</taxon>
        <taxon>Enterobacteriaceae</taxon>
        <taxon>Enterobacter</taxon>
    </lineage>
</organism>
<dbReference type="RefSeq" id="WP_266179005.1">
    <property type="nucleotide sequence ID" value="NZ_JAPKNE010000003.1"/>
</dbReference>
<accession>A0ABT3VZ19</accession>